<sequence>MNRCLRMLGRAQGDRPQAWLTACLQECPAPSAQLQVDDGEGVERCPESGRSVLCSDPWALRLPAWGSLGSWFAFCPESQMIAQNPTFYIALSMYIERVELIHTYQL</sequence>
<evidence type="ECO:0000313" key="1">
    <source>
        <dbReference type="EMBL" id="CAM9947405.1"/>
    </source>
</evidence>
<reference evidence="1" key="1">
    <citation type="submission" date="2023-05" db="EMBL/GenBank/DDBJ databases">
        <authorList>
            <consortium name="ELIXIR-Norway"/>
        </authorList>
    </citation>
    <scope>NUCLEOTIDE SEQUENCE</scope>
</reference>
<dbReference type="Proteomes" id="UP001162501">
    <property type="component" value="Chromosome 20"/>
</dbReference>
<proteinExistence type="predicted"/>
<dbReference type="EMBL" id="OX596104">
    <property type="protein sequence ID" value="CAM9947405.1"/>
    <property type="molecule type" value="Genomic_DNA"/>
</dbReference>
<name>A0AC59YS31_RANTA</name>
<reference evidence="1" key="2">
    <citation type="submission" date="2025-03" db="EMBL/GenBank/DDBJ databases">
        <authorList>
            <consortium name="ELIXIR-Norway"/>
            <consortium name="Elixir Norway"/>
        </authorList>
    </citation>
    <scope>NUCLEOTIDE SEQUENCE</scope>
</reference>
<organism evidence="1 2">
    <name type="scientific">Rangifer tarandus platyrhynchus</name>
    <name type="common">Svalbard reindeer</name>
    <dbReference type="NCBI Taxonomy" id="3082113"/>
    <lineage>
        <taxon>Eukaryota</taxon>
        <taxon>Metazoa</taxon>
        <taxon>Chordata</taxon>
        <taxon>Craniata</taxon>
        <taxon>Vertebrata</taxon>
        <taxon>Euteleostomi</taxon>
        <taxon>Mammalia</taxon>
        <taxon>Eutheria</taxon>
        <taxon>Laurasiatheria</taxon>
        <taxon>Artiodactyla</taxon>
        <taxon>Ruminantia</taxon>
        <taxon>Pecora</taxon>
        <taxon>Cervidae</taxon>
        <taxon>Odocoileinae</taxon>
        <taxon>Rangifer</taxon>
    </lineage>
</organism>
<evidence type="ECO:0000313" key="2">
    <source>
        <dbReference type="Proteomes" id="UP001162501"/>
    </source>
</evidence>
<gene>
    <name evidence="1" type="ORF">MRATA1EN22A_LOCUS9748</name>
</gene>
<protein>
    <submittedName>
        <fullName evidence="1">Uncharacterized protein</fullName>
    </submittedName>
</protein>
<accession>A0AC59YS31</accession>